<feature type="non-terminal residue" evidence="2">
    <location>
        <position position="1"/>
    </location>
</feature>
<feature type="compositionally biased region" description="Basic residues" evidence="1">
    <location>
        <begin position="159"/>
        <end position="168"/>
    </location>
</feature>
<proteinExistence type="predicted"/>
<reference evidence="2" key="1">
    <citation type="submission" date="2015-04" db="EMBL/GenBank/DDBJ databases">
        <title>The genome sequence of the plant pathogenic Rhizarian Plasmodiophora brassicae reveals insights in its biotrophic life cycle and the origin of chitin synthesis.</title>
        <authorList>
            <person name="Schwelm A."/>
            <person name="Fogelqvist J."/>
            <person name="Knaust A."/>
            <person name="Julke S."/>
            <person name="Lilja T."/>
            <person name="Dhandapani V."/>
            <person name="Bonilla-Rosso G."/>
            <person name="Karlsson M."/>
            <person name="Shevchenko A."/>
            <person name="Choi S.R."/>
            <person name="Kim H.G."/>
            <person name="Park J.Y."/>
            <person name="Lim Y.P."/>
            <person name="Ludwig-Muller J."/>
            <person name="Dixelius C."/>
        </authorList>
    </citation>
    <scope>NUCLEOTIDE SEQUENCE</scope>
    <source>
        <tissue evidence="2">Potato root galls</tissue>
    </source>
</reference>
<feature type="non-terminal residue" evidence="2">
    <location>
        <position position="168"/>
    </location>
</feature>
<feature type="region of interest" description="Disordered" evidence="1">
    <location>
        <begin position="1"/>
        <end position="48"/>
    </location>
</feature>
<dbReference type="EMBL" id="HACM01001967">
    <property type="protein sequence ID" value="CRZ02409.1"/>
    <property type="molecule type" value="Transcribed_RNA"/>
</dbReference>
<organism evidence="2">
    <name type="scientific">Spongospora subterranea</name>
    <dbReference type="NCBI Taxonomy" id="70186"/>
    <lineage>
        <taxon>Eukaryota</taxon>
        <taxon>Sar</taxon>
        <taxon>Rhizaria</taxon>
        <taxon>Endomyxa</taxon>
        <taxon>Phytomyxea</taxon>
        <taxon>Plasmodiophorida</taxon>
        <taxon>Plasmodiophoridae</taxon>
        <taxon>Spongospora</taxon>
    </lineage>
</organism>
<dbReference type="AlphaFoldDB" id="A0A0H5R375"/>
<feature type="compositionally biased region" description="Basic residues" evidence="1">
    <location>
        <begin position="24"/>
        <end position="34"/>
    </location>
</feature>
<name>A0A0H5R375_9EUKA</name>
<evidence type="ECO:0000256" key="1">
    <source>
        <dbReference type="SAM" id="MobiDB-lite"/>
    </source>
</evidence>
<accession>A0A0H5R375</accession>
<feature type="region of interest" description="Disordered" evidence="1">
    <location>
        <begin position="134"/>
        <end position="168"/>
    </location>
</feature>
<feature type="compositionally biased region" description="Basic and acidic residues" evidence="1">
    <location>
        <begin position="138"/>
        <end position="147"/>
    </location>
</feature>
<evidence type="ECO:0000313" key="2">
    <source>
        <dbReference type="EMBL" id="CRZ02409.1"/>
    </source>
</evidence>
<protein>
    <submittedName>
        <fullName evidence="2">Uncharacterized protein</fullName>
    </submittedName>
</protein>
<sequence>IKPNKIATKSRPHPLLRSPQLPSVRRRRSPPRKAIKQDQSEYSCNSNLNNRLSNRTSLDVVRSLFAAPEDIHSISGTSTSLGKNQLPLKHSHKVLVDVNLEDNGGYWSDGPTLTHLGVATPRFTLRSLPWTPQPHIRGMTDLHDQFTPDRPLGPPPSHSSRRPRTSFT</sequence>